<feature type="compositionally biased region" description="Low complexity" evidence="1">
    <location>
        <begin position="1"/>
        <end position="15"/>
    </location>
</feature>
<sequence>MASSLSSTHSSSFISREVLST</sequence>
<protein>
    <submittedName>
        <fullName evidence="2">Uncharacterized protein</fullName>
    </submittedName>
</protein>
<reference evidence="2" key="1">
    <citation type="submission" date="2014-09" db="EMBL/GenBank/DDBJ databases">
        <authorList>
            <person name="Magalhaes I.L.F."/>
            <person name="Oliveira U."/>
            <person name="Santos F.R."/>
            <person name="Vidigal T.H.D.A."/>
            <person name="Brescovit A.D."/>
            <person name="Santos A.J."/>
        </authorList>
    </citation>
    <scope>NUCLEOTIDE SEQUENCE</scope>
    <source>
        <tissue evidence="2">Shoot tissue taken approximately 20 cm above the soil surface</tissue>
    </source>
</reference>
<reference evidence="2" key="2">
    <citation type="journal article" date="2015" name="Data Brief">
        <title>Shoot transcriptome of the giant reed, Arundo donax.</title>
        <authorList>
            <person name="Barrero R.A."/>
            <person name="Guerrero F.D."/>
            <person name="Moolhuijzen P."/>
            <person name="Goolsby J.A."/>
            <person name="Tidwell J."/>
            <person name="Bellgard S.E."/>
            <person name="Bellgard M.I."/>
        </authorList>
    </citation>
    <scope>NUCLEOTIDE SEQUENCE</scope>
    <source>
        <tissue evidence="2">Shoot tissue taken approximately 20 cm above the soil surface</tissue>
    </source>
</reference>
<proteinExistence type="predicted"/>
<evidence type="ECO:0000313" key="2">
    <source>
        <dbReference type="EMBL" id="JAE30179.1"/>
    </source>
</evidence>
<evidence type="ECO:0000256" key="1">
    <source>
        <dbReference type="SAM" id="MobiDB-lite"/>
    </source>
</evidence>
<feature type="region of interest" description="Disordered" evidence="1">
    <location>
        <begin position="1"/>
        <end position="21"/>
    </location>
</feature>
<organism evidence="2">
    <name type="scientific">Arundo donax</name>
    <name type="common">Giant reed</name>
    <name type="synonym">Donax arundinaceus</name>
    <dbReference type="NCBI Taxonomy" id="35708"/>
    <lineage>
        <taxon>Eukaryota</taxon>
        <taxon>Viridiplantae</taxon>
        <taxon>Streptophyta</taxon>
        <taxon>Embryophyta</taxon>
        <taxon>Tracheophyta</taxon>
        <taxon>Spermatophyta</taxon>
        <taxon>Magnoliopsida</taxon>
        <taxon>Liliopsida</taxon>
        <taxon>Poales</taxon>
        <taxon>Poaceae</taxon>
        <taxon>PACMAD clade</taxon>
        <taxon>Arundinoideae</taxon>
        <taxon>Arundineae</taxon>
        <taxon>Arundo</taxon>
    </lineage>
</organism>
<accession>A0A0A9H308</accession>
<dbReference type="AlphaFoldDB" id="A0A0A9H308"/>
<dbReference type="EMBL" id="GBRH01167717">
    <property type="protein sequence ID" value="JAE30179.1"/>
    <property type="molecule type" value="Transcribed_RNA"/>
</dbReference>
<name>A0A0A9H308_ARUDO</name>